<dbReference type="NCBIfam" id="TIGR00462">
    <property type="entry name" value="genX"/>
    <property type="match status" value="1"/>
</dbReference>
<keyword evidence="1" id="KW-0436">Ligase</keyword>
<evidence type="ECO:0000313" key="5">
    <source>
        <dbReference type="EMBL" id="ABK43467.1"/>
    </source>
</evidence>
<dbReference type="InterPro" id="IPR004364">
    <property type="entry name" value="Aa-tRNA-synt_II"/>
</dbReference>
<dbReference type="PROSITE" id="PS50862">
    <property type="entry name" value="AA_TRNA_LIGASE_II"/>
    <property type="match status" value="1"/>
</dbReference>
<sequence length="317" mass="34817">MESVTQWRPGCGGERLRQRARLLAQLRAHFARTAALEVDPPALQRAIAPEHHIEPIRCYDGQQLCYLHTSPESCMKRLLAAGSGDIYFLGKVYRSEEQGEHHNHEFTLLEWYRVGWSLAQLQDETAGLIGDLLGIKAGCAMSYAQAFMQVGGPDPHTATMAELLAWAEQRAVSLPAELERGALLDYLQAVVVEPQLPHEQVVVVNGFPAERAAMAQIDPGPPPVAQRFEVYVNGVELANGYLELTDGAEQRHRLEQVNAQRLVQGLSPIAVDQRFLAALQAGLPAVSGVALGVDRLLMLQCGATSLDEVMPFSQQRV</sequence>
<organism evidence="5 6">
    <name type="scientific">Magnetococcus marinus (strain ATCC BAA-1437 / JCM 17883 / MC-1)</name>
    <dbReference type="NCBI Taxonomy" id="156889"/>
    <lineage>
        <taxon>Bacteria</taxon>
        <taxon>Pseudomonadati</taxon>
        <taxon>Pseudomonadota</taxon>
        <taxon>Magnetococcia</taxon>
        <taxon>Magnetococcales</taxon>
        <taxon>Magnetococcaceae</taxon>
        <taxon>Magnetococcus</taxon>
    </lineage>
</organism>
<dbReference type="Proteomes" id="UP000002586">
    <property type="component" value="Chromosome"/>
</dbReference>
<accession>A0L674</accession>
<proteinExistence type="predicted"/>
<dbReference type="eggNOG" id="COG2269">
    <property type="taxonomic scope" value="Bacteria"/>
</dbReference>
<dbReference type="GO" id="GO:0005524">
    <property type="term" value="F:ATP binding"/>
    <property type="evidence" value="ECO:0007669"/>
    <property type="project" value="UniProtKB-KW"/>
</dbReference>
<evidence type="ECO:0000313" key="6">
    <source>
        <dbReference type="Proteomes" id="UP000002586"/>
    </source>
</evidence>
<dbReference type="PANTHER" id="PTHR42918:SF6">
    <property type="entry name" value="ELONGATION FACTOR P--(R)-BETA-LYSINE LIGASE"/>
    <property type="match status" value="1"/>
</dbReference>
<evidence type="ECO:0000256" key="1">
    <source>
        <dbReference type="ARBA" id="ARBA00022598"/>
    </source>
</evidence>
<dbReference type="SUPFAM" id="SSF55681">
    <property type="entry name" value="Class II aaRS and biotin synthetases"/>
    <property type="match status" value="1"/>
</dbReference>
<dbReference type="Gene3D" id="3.30.930.10">
    <property type="entry name" value="Bira Bifunctional Protein, Domain 2"/>
    <property type="match status" value="1"/>
</dbReference>
<dbReference type="GO" id="GO:0004824">
    <property type="term" value="F:lysine-tRNA ligase activity"/>
    <property type="evidence" value="ECO:0007669"/>
    <property type="project" value="InterPro"/>
</dbReference>
<evidence type="ECO:0000259" key="4">
    <source>
        <dbReference type="PROSITE" id="PS50862"/>
    </source>
</evidence>
<dbReference type="GO" id="GO:0006430">
    <property type="term" value="P:lysyl-tRNA aminoacylation"/>
    <property type="evidence" value="ECO:0007669"/>
    <property type="project" value="InterPro"/>
</dbReference>
<evidence type="ECO:0000256" key="2">
    <source>
        <dbReference type="ARBA" id="ARBA00022741"/>
    </source>
</evidence>
<reference evidence="5 6" key="2">
    <citation type="journal article" date="2012" name="Int. J. Syst. Evol. Microbiol.">
        <title>Magnetococcus marinus gen. nov., sp. nov., a marine, magnetotactic bacterium that represents a novel lineage (Magnetococcaceae fam. nov.; Magnetococcales ord. nov.) at the base of the Alphaproteobacteria.</title>
        <authorList>
            <person name="Bazylinski D.A."/>
            <person name="Williams T.J."/>
            <person name="Lefevre C.T."/>
            <person name="Berg R.J."/>
            <person name="Zhang C.L."/>
            <person name="Bowser S.S."/>
            <person name="Dean A.J."/>
            <person name="Beveridge T.J."/>
        </authorList>
    </citation>
    <scope>NUCLEOTIDE SEQUENCE [LARGE SCALE GENOMIC DNA]</scope>
    <source>
        <strain evidence="6">ATCC BAA-1437 / JCM 17883 / MC-1</strain>
    </source>
</reference>
<name>A0L674_MAGMM</name>
<dbReference type="InterPro" id="IPR004525">
    <property type="entry name" value="EpmA"/>
</dbReference>
<feature type="domain" description="Aminoacyl-transfer RNA synthetases class-II family profile" evidence="4">
    <location>
        <begin position="16"/>
        <end position="311"/>
    </location>
</feature>
<dbReference type="KEGG" id="mgm:Mmc1_0949"/>
<dbReference type="GO" id="GO:0005829">
    <property type="term" value="C:cytosol"/>
    <property type="evidence" value="ECO:0007669"/>
    <property type="project" value="TreeGrafter"/>
</dbReference>
<keyword evidence="5" id="KW-0030">Aminoacyl-tRNA synthetase</keyword>
<dbReference type="InterPro" id="IPR006195">
    <property type="entry name" value="aa-tRNA-synth_II"/>
</dbReference>
<dbReference type="EMBL" id="CP000471">
    <property type="protein sequence ID" value="ABK43467.1"/>
    <property type="molecule type" value="Genomic_DNA"/>
</dbReference>
<evidence type="ECO:0000256" key="3">
    <source>
        <dbReference type="ARBA" id="ARBA00022840"/>
    </source>
</evidence>
<dbReference type="NCBIfam" id="NF006828">
    <property type="entry name" value="PRK09350.1"/>
    <property type="match status" value="1"/>
</dbReference>
<keyword evidence="6" id="KW-1185">Reference proteome</keyword>
<dbReference type="STRING" id="156889.Mmc1_0949"/>
<keyword evidence="3" id="KW-0067">ATP-binding</keyword>
<dbReference type="AlphaFoldDB" id="A0L674"/>
<reference evidence="6" key="1">
    <citation type="journal article" date="2009" name="Appl. Environ. Microbiol.">
        <title>Complete genome sequence of the chemolithoautotrophic marine magnetotactic coccus strain MC-1.</title>
        <authorList>
            <person name="Schubbe S."/>
            <person name="Williams T.J."/>
            <person name="Xie G."/>
            <person name="Kiss H.E."/>
            <person name="Brettin T.S."/>
            <person name="Martinez D."/>
            <person name="Ross C.A."/>
            <person name="Schuler D."/>
            <person name="Cox B.L."/>
            <person name="Nealson K.H."/>
            <person name="Bazylinski D.A."/>
        </authorList>
    </citation>
    <scope>NUCLEOTIDE SEQUENCE [LARGE SCALE GENOMIC DNA]</scope>
    <source>
        <strain evidence="6">ATCC BAA-1437 / JCM 17883 / MC-1</strain>
    </source>
</reference>
<keyword evidence="2" id="KW-0547">Nucleotide-binding</keyword>
<dbReference type="Pfam" id="PF00152">
    <property type="entry name" value="tRNA-synt_2"/>
    <property type="match status" value="1"/>
</dbReference>
<dbReference type="InterPro" id="IPR045864">
    <property type="entry name" value="aa-tRNA-synth_II/BPL/LPL"/>
</dbReference>
<dbReference type="GO" id="GO:0000049">
    <property type="term" value="F:tRNA binding"/>
    <property type="evidence" value="ECO:0007669"/>
    <property type="project" value="TreeGrafter"/>
</dbReference>
<protein>
    <submittedName>
        <fullName evidence="5">tRNA synthetase, class II (D, K and N)</fullName>
    </submittedName>
</protein>
<dbReference type="HOGENOM" id="CLU_008255_1_1_5"/>
<gene>
    <name evidence="5" type="ordered locus">Mmc1_0949</name>
</gene>
<dbReference type="PANTHER" id="PTHR42918">
    <property type="entry name" value="LYSYL-TRNA SYNTHETASE"/>
    <property type="match status" value="1"/>
</dbReference>